<name>G0UR86_TRYCI</name>
<feature type="signal peptide" evidence="1">
    <location>
        <begin position="1"/>
        <end position="27"/>
    </location>
</feature>
<dbReference type="AlphaFoldDB" id="G0UR86"/>
<keyword evidence="1" id="KW-0732">Signal</keyword>
<proteinExistence type="predicted"/>
<reference evidence="2" key="1">
    <citation type="journal article" date="2012" name="Proc. Natl. Acad. Sci. U.S.A.">
        <title>Antigenic diversity is generated by distinct evolutionary mechanisms in African trypanosome species.</title>
        <authorList>
            <person name="Jackson A.P."/>
            <person name="Berry A."/>
            <person name="Aslett M."/>
            <person name="Allison H.C."/>
            <person name="Burton P."/>
            <person name="Vavrova-Anderson J."/>
            <person name="Brown R."/>
            <person name="Browne H."/>
            <person name="Corton N."/>
            <person name="Hauser H."/>
            <person name="Gamble J."/>
            <person name="Gilderthorp R."/>
            <person name="Marcello L."/>
            <person name="McQuillan J."/>
            <person name="Otto T.D."/>
            <person name="Quail M.A."/>
            <person name="Sanders M.J."/>
            <person name="van Tonder A."/>
            <person name="Ginger M.L."/>
            <person name="Field M.C."/>
            <person name="Barry J.D."/>
            <person name="Hertz-Fowler C."/>
            <person name="Berriman M."/>
        </authorList>
    </citation>
    <scope>NUCLEOTIDE SEQUENCE</scope>
    <source>
        <strain evidence="2">IL3000</strain>
    </source>
</reference>
<evidence type="ECO:0000313" key="2">
    <source>
        <dbReference type="EMBL" id="CCC91897.1"/>
    </source>
</evidence>
<feature type="chain" id="PRO_5003410117" description="T. congolense-specific, cell surface-expressed gene family" evidence="1">
    <location>
        <begin position="28"/>
        <end position="69"/>
    </location>
</feature>
<protein>
    <recommendedName>
        <fullName evidence="3">T. congolense-specific, cell surface-expressed gene family</fullName>
    </recommendedName>
</protein>
<gene>
    <name evidence="2" type="ORF">TCIL3000_8_1050</name>
</gene>
<evidence type="ECO:0000256" key="1">
    <source>
        <dbReference type="SAM" id="SignalP"/>
    </source>
</evidence>
<organism evidence="2">
    <name type="scientific">Trypanosoma congolense (strain IL3000)</name>
    <dbReference type="NCBI Taxonomy" id="1068625"/>
    <lineage>
        <taxon>Eukaryota</taxon>
        <taxon>Discoba</taxon>
        <taxon>Euglenozoa</taxon>
        <taxon>Kinetoplastea</taxon>
        <taxon>Metakinetoplastina</taxon>
        <taxon>Trypanosomatida</taxon>
        <taxon>Trypanosomatidae</taxon>
        <taxon>Trypanosoma</taxon>
        <taxon>Nannomonas</taxon>
    </lineage>
</organism>
<dbReference type="EMBL" id="HE575321">
    <property type="protein sequence ID" value="CCC91897.1"/>
    <property type="molecule type" value="Genomic_DNA"/>
</dbReference>
<sequence>MAVWLCLSQYLAHLFIWPRLCIPPVSCICLAPSVLNTTDQKGGFSSPLFFFVFFSLKYPNNSRENAILL</sequence>
<accession>G0UR86</accession>
<evidence type="ECO:0008006" key="3">
    <source>
        <dbReference type="Google" id="ProtNLM"/>
    </source>
</evidence>